<comment type="caution">
    <text evidence="1">The sequence shown here is derived from an EMBL/GenBank/DDBJ whole genome shotgun (WGS) entry which is preliminary data.</text>
</comment>
<protein>
    <submittedName>
        <fullName evidence="1">Uncharacterized protein</fullName>
    </submittedName>
</protein>
<sequence>MAEMTGRPDLVVSIDFGMTFTGVAYCNVAAGSEHVRHIQRWPGRTQANENKVPTLLIYPKNSTRPSSWGFQAETAQEVSGTEHESREWFKTMLDEQLLEQMRKAVSDSASVPQINEVEKWYTDYFRFLYRTVEARLKSELTSTWEDAKIEFIFSVPTTWKPVPTVERFRNIVSLAGFGSCPSHIASIGLTEAEAAAVHTARNMPGIFKENEILFVCDVGGGTTDLSVFRVKNTLGVSLNLEQIDVVFGATIGAAQLDSLFEKAALERLQYANGLRSMNLGDLSQAAWEMRISKEYQNAKCDYGSEESFADTPTFAVRVPRLDKGYVNHQYGISDGDMHFRRDDLKAFFDVQISKLFDMIDKQLVRLLQKHPNQQVAHLVLSGGLGNSAYLQTCLHSRYASGNTSHCNASSMQIRVAPDPQLVVCKGNVADRVQKLNSGQSVLGWRCCRASYGTMCKMLHDPENPQHFGLRTERDALDGKLYVMDCIDWFIKQVGPFKH</sequence>
<accession>A0ACB6RJB4</accession>
<dbReference type="Proteomes" id="UP000799754">
    <property type="component" value="Unassembled WGS sequence"/>
</dbReference>
<proteinExistence type="predicted"/>
<reference evidence="1" key="1">
    <citation type="journal article" date="2020" name="Stud. Mycol.">
        <title>101 Dothideomycetes genomes: a test case for predicting lifestyles and emergence of pathogens.</title>
        <authorList>
            <person name="Haridas S."/>
            <person name="Albert R."/>
            <person name="Binder M."/>
            <person name="Bloem J."/>
            <person name="Labutti K."/>
            <person name="Salamov A."/>
            <person name="Andreopoulos B."/>
            <person name="Baker S."/>
            <person name="Barry K."/>
            <person name="Bills G."/>
            <person name="Bluhm B."/>
            <person name="Cannon C."/>
            <person name="Castanera R."/>
            <person name="Culley D."/>
            <person name="Daum C."/>
            <person name="Ezra D."/>
            <person name="Gonzalez J."/>
            <person name="Henrissat B."/>
            <person name="Kuo A."/>
            <person name="Liang C."/>
            <person name="Lipzen A."/>
            <person name="Lutzoni F."/>
            <person name="Magnuson J."/>
            <person name="Mondo S."/>
            <person name="Nolan M."/>
            <person name="Ohm R."/>
            <person name="Pangilinan J."/>
            <person name="Park H.-J."/>
            <person name="Ramirez L."/>
            <person name="Alfaro M."/>
            <person name="Sun H."/>
            <person name="Tritt A."/>
            <person name="Yoshinaga Y."/>
            <person name="Zwiers L.-H."/>
            <person name="Turgeon B."/>
            <person name="Goodwin S."/>
            <person name="Spatafora J."/>
            <person name="Crous P."/>
            <person name="Grigoriev I."/>
        </authorList>
    </citation>
    <scope>NUCLEOTIDE SEQUENCE</scope>
    <source>
        <strain evidence="1">CBS 525.71</strain>
    </source>
</reference>
<evidence type="ECO:0000313" key="2">
    <source>
        <dbReference type="Proteomes" id="UP000799754"/>
    </source>
</evidence>
<name>A0ACB6RJB4_9PLEO</name>
<gene>
    <name evidence="1" type="ORF">BU25DRAFT_231476</name>
</gene>
<organism evidence="1 2">
    <name type="scientific">Macroventuria anomochaeta</name>
    <dbReference type="NCBI Taxonomy" id="301207"/>
    <lineage>
        <taxon>Eukaryota</taxon>
        <taxon>Fungi</taxon>
        <taxon>Dikarya</taxon>
        <taxon>Ascomycota</taxon>
        <taxon>Pezizomycotina</taxon>
        <taxon>Dothideomycetes</taxon>
        <taxon>Pleosporomycetidae</taxon>
        <taxon>Pleosporales</taxon>
        <taxon>Pleosporineae</taxon>
        <taxon>Didymellaceae</taxon>
        <taxon>Macroventuria</taxon>
    </lineage>
</organism>
<evidence type="ECO:0000313" key="1">
    <source>
        <dbReference type="EMBL" id="KAF2621823.1"/>
    </source>
</evidence>
<keyword evidence="2" id="KW-1185">Reference proteome</keyword>
<dbReference type="EMBL" id="MU006751">
    <property type="protein sequence ID" value="KAF2621823.1"/>
    <property type="molecule type" value="Genomic_DNA"/>
</dbReference>